<accession>A0A2S5R9B0</accession>
<dbReference type="AlphaFoldDB" id="A0A2S5R9B0"/>
<proteinExistence type="predicted"/>
<organism evidence="1 2">
    <name type="scientific">Holospora curviuscula</name>
    <dbReference type="NCBI Taxonomy" id="1082868"/>
    <lineage>
        <taxon>Bacteria</taxon>
        <taxon>Pseudomonadati</taxon>
        <taxon>Pseudomonadota</taxon>
        <taxon>Alphaproteobacteria</taxon>
        <taxon>Holosporales</taxon>
        <taxon>Holosporaceae</taxon>
        <taxon>Holospora</taxon>
    </lineage>
</organism>
<dbReference type="Proteomes" id="UP000239425">
    <property type="component" value="Unassembled WGS sequence"/>
</dbReference>
<name>A0A2S5R9B0_9PROT</name>
<gene>
    <name evidence="1" type="ORF">HCUR_00854</name>
</gene>
<keyword evidence="2" id="KW-1185">Reference proteome</keyword>
<evidence type="ECO:0000313" key="2">
    <source>
        <dbReference type="Proteomes" id="UP000239425"/>
    </source>
</evidence>
<evidence type="ECO:0000313" key="1">
    <source>
        <dbReference type="EMBL" id="PPE03715.1"/>
    </source>
</evidence>
<dbReference type="RefSeq" id="WP_104206867.1">
    <property type="nucleotide sequence ID" value="NZ_PHHC01000083.1"/>
</dbReference>
<comment type="caution">
    <text evidence="1">The sequence shown here is derived from an EMBL/GenBank/DDBJ whole genome shotgun (WGS) entry which is preliminary data.</text>
</comment>
<reference evidence="1 2" key="1">
    <citation type="submission" date="2017-11" db="EMBL/GenBank/DDBJ databases">
        <title>Comparative genomic analysis of Holospora spp., intranuclear symbionts of paramecia.</title>
        <authorList>
            <person name="Garushyants S.K."/>
            <person name="Beliavskaya A."/>
            <person name="Malko D.B."/>
            <person name="Logacheva M.D."/>
            <person name="Rautian M.S."/>
            <person name="Gelfand M.S."/>
        </authorList>
    </citation>
    <scope>NUCLEOTIDE SEQUENCE [LARGE SCALE GENOMIC DNA]</scope>
    <source>
        <strain evidence="2">02AZ16</strain>
    </source>
</reference>
<dbReference type="EMBL" id="PHHC01000083">
    <property type="protein sequence ID" value="PPE03715.1"/>
    <property type="molecule type" value="Genomic_DNA"/>
</dbReference>
<evidence type="ECO:0008006" key="3">
    <source>
        <dbReference type="Google" id="ProtNLM"/>
    </source>
</evidence>
<protein>
    <recommendedName>
        <fullName evidence="3">EF-hand domain-containing protein</fullName>
    </recommendedName>
</protein>
<sequence length="59" mass="6739">MVQQALSDYNDEKWKTFLKKIDAKNFGVIPGINLKPYLRALGCFACPDSFFQLLLTTLL</sequence>